<dbReference type="PROSITE" id="PS50181">
    <property type="entry name" value="FBOX"/>
    <property type="match status" value="1"/>
</dbReference>
<reference evidence="3" key="1">
    <citation type="journal article" date="2018" name="Nat. Microbiol.">
        <title>Leveraging single-cell genomics to expand the fungal tree of life.</title>
        <authorList>
            <person name="Ahrendt S.R."/>
            <person name="Quandt C.A."/>
            <person name="Ciobanu D."/>
            <person name="Clum A."/>
            <person name="Salamov A."/>
            <person name="Andreopoulos B."/>
            <person name="Cheng J.F."/>
            <person name="Woyke T."/>
            <person name="Pelin A."/>
            <person name="Henrissat B."/>
            <person name="Reynolds N.K."/>
            <person name="Benny G.L."/>
            <person name="Smith M.E."/>
            <person name="James T.Y."/>
            <person name="Grigoriev I.V."/>
        </authorList>
    </citation>
    <scope>NUCLEOTIDE SEQUENCE [LARGE SCALE GENOMIC DNA]</scope>
    <source>
        <strain evidence="3">CSF55</strain>
    </source>
</reference>
<name>A0A4P9YGL9_ROZAC</name>
<feature type="non-terminal residue" evidence="2">
    <location>
        <position position="1"/>
    </location>
</feature>
<protein>
    <recommendedName>
        <fullName evidence="1">F-box domain-containing protein</fullName>
    </recommendedName>
</protein>
<evidence type="ECO:0000259" key="1">
    <source>
        <dbReference type="PROSITE" id="PS50181"/>
    </source>
</evidence>
<evidence type="ECO:0000313" key="3">
    <source>
        <dbReference type="Proteomes" id="UP000281549"/>
    </source>
</evidence>
<organism evidence="2 3">
    <name type="scientific">Rozella allomycis (strain CSF55)</name>
    <dbReference type="NCBI Taxonomy" id="988480"/>
    <lineage>
        <taxon>Eukaryota</taxon>
        <taxon>Fungi</taxon>
        <taxon>Fungi incertae sedis</taxon>
        <taxon>Cryptomycota</taxon>
        <taxon>Cryptomycota incertae sedis</taxon>
        <taxon>Rozella</taxon>
    </lineage>
</organism>
<dbReference type="SUPFAM" id="SSF81383">
    <property type="entry name" value="F-box domain"/>
    <property type="match status" value="1"/>
</dbReference>
<gene>
    <name evidence="2" type="ORF">ROZALSC1DRAFT_23503</name>
</gene>
<dbReference type="InterPro" id="IPR001810">
    <property type="entry name" value="F-box_dom"/>
</dbReference>
<proteinExistence type="predicted"/>
<dbReference type="Proteomes" id="UP000281549">
    <property type="component" value="Unassembled WGS sequence"/>
</dbReference>
<dbReference type="Gene3D" id="3.80.10.10">
    <property type="entry name" value="Ribonuclease Inhibitor"/>
    <property type="match status" value="1"/>
</dbReference>
<accession>A0A4P9YGL9</accession>
<dbReference type="InterPro" id="IPR036047">
    <property type="entry name" value="F-box-like_dom_sf"/>
</dbReference>
<feature type="domain" description="F-box" evidence="1">
    <location>
        <begin position="1"/>
        <end position="43"/>
    </location>
</feature>
<dbReference type="AlphaFoldDB" id="A0A4P9YGL9"/>
<dbReference type="InterPro" id="IPR032675">
    <property type="entry name" value="LRR_dom_sf"/>
</dbReference>
<dbReference type="EMBL" id="ML005543">
    <property type="protein sequence ID" value="RKP18162.1"/>
    <property type="molecule type" value="Genomic_DNA"/>
</dbReference>
<evidence type="ECO:0000313" key="2">
    <source>
        <dbReference type="EMBL" id="RKP18162.1"/>
    </source>
</evidence>
<sequence length="392" mass="45118">YFPKEVIDEILKYLPQHSFQWLAMMNKSWNDFCSREGFIYQQVIVKSKKHDWPKVMEKARHFISELKINVHLSSRELQKCLNVGPLKNLTSLELLDANLDFENSNILCIYLRKLKKLSLPKGQINAPALRNLCKLEHLEKFSCRNGSFANSKSDINFSFKSLKDFDISNMRISPSIVLNLIKNCNLEKLCIKGINVEIFRVNIFSHLTMLELSNNSDCLSSLPLCCPSLVELHVDSSNSISNLQMNDLLHISTLNIHSLFLESLSISFNDAFSTLSLLPLKNLSLIFCTDLKVSIEEFSNFILEKQQSLETLEFSECEWLTDSLLELLAKLPRLRCLKINRNKTLRGIGLVKFLKQVNFDTFKILEAKYCDNISLSAIQFAQKIEALTFNYV</sequence>
<dbReference type="SUPFAM" id="SSF52047">
    <property type="entry name" value="RNI-like"/>
    <property type="match status" value="1"/>
</dbReference>